<protein>
    <submittedName>
        <fullName evidence="1">Heme peroxidase</fullName>
    </submittedName>
</protein>
<evidence type="ECO:0000313" key="2">
    <source>
        <dbReference type="Proteomes" id="UP000790377"/>
    </source>
</evidence>
<sequence length="1013" mass="111865">MQGHLNTVKRLTWLFQNVAVTVATDIEAHSVPILLTRTTTDIEQVALRGPPLSLNDLPVFIQAARNLNSGINDREFLLEKLLVLMSRLPNDSSFGKALQFHVIDILYKDLPHPPTSYLSTFKLPTLALIEDSSKHVPYVFRSADGSNYTGLAPSLGQAGQPYARSVSSVHITSLSELPDPGVVFDTLLRRDNGDFVPHPGGLSSLFFAFADLIIHNIFSTDPQNWRINTASSYLDLSVIYGNSQAQVDSVRRKDGTGRLWDDVFANSRLLFMPPSVGALAVLMSRHHNYIADKILSINECGIFVFPPPLEDADRTAQCDEIFHRARLVNTAFFMQIILSDYVGSILGLVRDGLTWRLNPLDAFRESGHELSTRGGGNAVSLEFNMLYRWHAAISAHDEEWLTGLFDKVFDGKDSKSMTSEDFQRAARTLVAPGTDIRNWTFNNMMRNSEGRFDDGELAKILHDATEHPAGAFRARGVPDVMRAVEILGMEQARAWGACTLNEFRKFMGLKPYHTFKEWNPDPAIYEAAESLYHDIDNLELHVGLQAEETKPPIPGAGLCPGYTVSRAILADAVCLTRGDRFLTVDFTPYNLTTWGYQHCIIDKSDGSFGGMLTGLLFRMLPKHYPAGSAYAHFPFMVPDFMRSRISEMPEKSIAAYNWSRPMVIDEEYRHSGAAYTHRLSILLQGKELSSSSIQAIISTATVSGVSFETLTRSLIAQHAVKGSDSLPQIDIVKNVLNLLPAQWAANIIGLPVKTEKNPLGEYFDEHWYNLFADVSRYLFLNEEPALDWMLKRKAIDATNRIIQHIRGHLHRLNDGIVSPATFYDYILTGVTGKNAQSNALLSKILASYKQLGIDGTADIIFAEAIPSAALFSAALTSVIDFYLTPGQEKGLGELVTLSASSSPEANAQTLAYIHKALHCRFDAGGVGDGPLLSQLALGKHEIPLPFQNGLLSPSTFASAAPQVLRAVFALKGVHKKPSTSVVRASRGVSHSNVFTSRFGEPILPIAMTIQYDA</sequence>
<keyword evidence="1" id="KW-0560">Oxidoreductase</keyword>
<dbReference type="Proteomes" id="UP000790377">
    <property type="component" value="Unassembled WGS sequence"/>
</dbReference>
<reference evidence="1" key="1">
    <citation type="journal article" date="2021" name="New Phytol.">
        <title>Evolutionary innovations through gain and loss of genes in the ectomycorrhizal Boletales.</title>
        <authorList>
            <person name="Wu G."/>
            <person name="Miyauchi S."/>
            <person name="Morin E."/>
            <person name="Kuo A."/>
            <person name="Drula E."/>
            <person name="Varga T."/>
            <person name="Kohler A."/>
            <person name="Feng B."/>
            <person name="Cao Y."/>
            <person name="Lipzen A."/>
            <person name="Daum C."/>
            <person name="Hundley H."/>
            <person name="Pangilinan J."/>
            <person name="Johnson J."/>
            <person name="Barry K."/>
            <person name="LaButti K."/>
            <person name="Ng V."/>
            <person name="Ahrendt S."/>
            <person name="Min B."/>
            <person name="Choi I.G."/>
            <person name="Park H."/>
            <person name="Plett J.M."/>
            <person name="Magnuson J."/>
            <person name="Spatafora J.W."/>
            <person name="Nagy L.G."/>
            <person name="Henrissat B."/>
            <person name="Grigoriev I.V."/>
            <person name="Yang Z.L."/>
            <person name="Xu J."/>
            <person name="Martin F.M."/>
        </authorList>
    </citation>
    <scope>NUCLEOTIDE SEQUENCE</scope>
    <source>
        <strain evidence="1">ATCC 28755</strain>
    </source>
</reference>
<proteinExistence type="predicted"/>
<name>A0ACB8AF48_9AGAM</name>
<keyword evidence="2" id="KW-1185">Reference proteome</keyword>
<comment type="caution">
    <text evidence="1">The sequence shown here is derived from an EMBL/GenBank/DDBJ whole genome shotgun (WGS) entry which is preliminary data.</text>
</comment>
<evidence type="ECO:0000313" key="1">
    <source>
        <dbReference type="EMBL" id="KAH7911753.1"/>
    </source>
</evidence>
<accession>A0ACB8AF48</accession>
<gene>
    <name evidence="1" type="ORF">BJ138DRAFT_1062484</name>
</gene>
<organism evidence="1 2">
    <name type="scientific">Hygrophoropsis aurantiaca</name>
    <dbReference type="NCBI Taxonomy" id="72124"/>
    <lineage>
        <taxon>Eukaryota</taxon>
        <taxon>Fungi</taxon>
        <taxon>Dikarya</taxon>
        <taxon>Basidiomycota</taxon>
        <taxon>Agaricomycotina</taxon>
        <taxon>Agaricomycetes</taxon>
        <taxon>Agaricomycetidae</taxon>
        <taxon>Boletales</taxon>
        <taxon>Coniophorineae</taxon>
        <taxon>Hygrophoropsidaceae</taxon>
        <taxon>Hygrophoropsis</taxon>
    </lineage>
</organism>
<keyword evidence="1" id="KW-0575">Peroxidase</keyword>
<dbReference type="EMBL" id="MU267668">
    <property type="protein sequence ID" value="KAH7911753.1"/>
    <property type="molecule type" value="Genomic_DNA"/>
</dbReference>